<dbReference type="PANTHER" id="PTHR43289:SF6">
    <property type="entry name" value="SERINE_THREONINE-PROTEIN KINASE NEKL-3"/>
    <property type="match status" value="1"/>
</dbReference>
<dbReference type="InterPro" id="IPR000719">
    <property type="entry name" value="Prot_kinase_dom"/>
</dbReference>
<evidence type="ECO:0000256" key="4">
    <source>
        <dbReference type="ARBA" id="ARBA00022741"/>
    </source>
</evidence>
<feature type="compositionally biased region" description="Basic and acidic residues" evidence="8">
    <location>
        <begin position="257"/>
        <end position="266"/>
    </location>
</feature>
<keyword evidence="4 7" id="KW-0547">Nucleotide-binding</keyword>
<dbReference type="InterPro" id="IPR008271">
    <property type="entry name" value="Ser/Thr_kinase_AS"/>
</dbReference>
<keyword evidence="2 10" id="KW-0723">Serine/threonine-protein kinase</keyword>
<keyword evidence="11" id="KW-1185">Reference proteome</keyword>
<dbReference type="RefSeq" id="WP_091075958.1">
    <property type="nucleotide sequence ID" value="NZ_FMHT01000003.1"/>
</dbReference>
<dbReference type="PROSITE" id="PS00108">
    <property type="entry name" value="PROTEIN_KINASE_ST"/>
    <property type="match status" value="1"/>
</dbReference>
<dbReference type="PROSITE" id="PS00107">
    <property type="entry name" value="PROTEIN_KINASE_ATP"/>
    <property type="match status" value="1"/>
</dbReference>
<protein>
    <recommendedName>
        <fullName evidence="1">non-specific serine/threonine protein kinase</fullName>
        <ecNumber evidence="1">2.7.11.1</ecNumber>
    </recommendedName>
</protein>
<dbReference type="GO" id="GO:0004674">
    <property type="term" value="F:protein serine/threonine kinase activity"/>
    <property type="evidence" value="ECO:0007669"/>
    <property type="project" value="UniProtKB-KW"/>
</dbReference>
<evidence type="ECO:0000256" key="7">
    <source>
        <dbReference type="PROSITE-ProRule" id="PRU10141"/>
    </source>
</evidence>
<evidence type="ECO:0000256" key="5">
    <source>
        <dbReference type="ARBA" id="ARBA00022777"/>
    </source>
</evidence>
<evidence type="ECO:0000256" key="2">
    <source>
        <dbReference type="ARBA" id="ARBA00022527"/>
    </source>
</evidence>
<feature type="compositionally biased region" description="Pro residues" evidence="8">
    <location>
        <begin position="466"/>
        <end position="483"/>
    </location>
</feature>
<dbReference type="Gene3D" id="1.10.510.10">
    <property type="entry name" value="Transferase(Phosphotransferase) domain 1"/>
    <property type="match status" value="1"/>
</dbReference>
<proteinExistence type="predicted"/>
<evidence type="ECO:0000256" key="8">
    <source>
        <dbReference type="SAM" id="MobiDB-lite"/>
    </source>
</evidence>
<gene>
    <name evidence="10" type="ORF">GA0070616_0674</name>
</gene>
<organism evidence="10 11">
    <name type="scientific">Micromonospora nigra</name>
    <dbReference type="NCBI Taxonomy" id="145857"/>
    <lineage>
        <taxon>Bacteria</taxon>
        <taxon>Bacillati</taxon>
        <taxon>Actinomycetota</taxon>
        <taxon>Actinomycetes</taxon>
        <taxon>Micromonosporales</taxon>
        <taxon>Micromonosporaceae</taxon>
        <taxon>Micromonospora</taxon>
    </lineage>
</organism>
<dbReference type="CDD" id="cd14014">
    <property type="entry name" value="STKc_PknB_like"/>
    <property type="match status" value="1"/>
</dbReference>
<feature type="compositionally biased region" description="Low complexity" evidence="8">
    <location>
        <begin position="321"/>
        <end position="338"/>
    </location>
</feature>
<evidence type="ECO:0000256" key="1">
    <source>
        <dbReference type="ARBA" id="ARBA00012513"/>
    </source>
</evidence>
<evidence type="ECO:0000256" key="6">
    <source>
        <dbReference type="ARBA" id="ARBA00022840"/>
    </source>
</evidence>
<keyword evidence="5 10" id="KW-0418">Kinase</keyword>
<dbReference type="EMBL" id="FMHT01000003">
    <property type="protein sequence ID" value="SCL15252.1"/>
    <property type="molecule type" value="Genomic_DNA"/>
</dbReference>
<dbReference type="GO" id="GO:0005524">
    <property type="term" value="F:ATP binding"/>
    <property type="evidence" value="ECO:0007669"/>
    <property type="project" value="UniProtKB-UniRule"/>
</dbReference>
<dbReference type="SMART" id="SM00220">
    <property type="entry name" value="S_TKc"/>
    <property type="match status" value="1"/>
</dbReference>
<feature type="binding site" evidence="7">
    <location>
        <position position="39"/>
    </location>
    <ligand>
        <name>ATP</name>
        <dbReference type="ChEBI" id="CHEBI:30616"/>
    </ligand>
</feature>
<dbReference type="STRING" id="145857.GA0070616_0674"/>
<name>A0A1C6RDM0_9ACTN</name>
<accession>A0A1C6RDM0</accession>
<feature type="domain" description="Protein kinase" evidence="9">
    <location>
        <begin position="10"/>
        <end position="269"/>
    </location>
</feature>
<dbReference type="SUPFAM" id="SSF56112">
    <property type="entry name" value="Protein kinase-like (PK-like)"/>
    <property type="match status" value="1"/>
</dbReference>
<keyword evidence="6 7" id="KW-0067">ATP-binding</keyword>
<dbReference type="PROSITE" id="PS50011">
    <property type="entry name" value="PROTEIN_KINASE_DOM"/>
    <property type="match status" value="1"/>
</dbReference>
<evidence type="ECO:0000259" key="9">
    <source>
        <dbReference type="PROSITE" id="PS50011"/>
    </source>
</evidence>
<dbReference type="Pfam" id="PF00069">
    <property type="entry name" value="Pkinase"/>
    <property type="match status" value="1"/>
</dbReference>
<dbReference type="InterPro" id="IPR011009">
    <property type="entry name" value="Kinase-like_dom_sf"/>
</dbReference>
<reference evidence="10 11" key="1">
    <citation type="submission" date="2016-06" db="EMBL/GenBank/DDBJ databases">
        <authorList>
            <person name="Kjaerup R.B."/>
            <person name="Dalgaard T.S."/>
            <person name="Juul-Madsen H.R."/>
        </authorList>
    </citation>
    <scope>NUCLEOTIDE SEQUENCE [LARGE SCALE GENOMIC DNA]</scope>
    <source>
        <strain evidence="10 11">DSM 43818</strain>
    </source>
</reference>
<feature type="region of interest" description="Disordered" evidence="8">
    <location>
        <begin position="253"/>
        <end position="396"/>
    </location>
</feature>
<dbReference type="PANTHER" id="PTHR43289">
    <property type="entry name" value="MITOGEN-ACTIVATED PROTEIN KINASE KINASE KINASE 20-RELATED"/>
    <property type="match status" value="1"/>
</dbReference>
<evidence type="ECO:0000313" key="10">
    <source>
        <dbReference type="EMBL" id="SCL15252.1"/>
    </source>
</evidence>
<evidence type="ECO:0000256" key="3">
    <source>
        <dbReference type="ARBA" id="ARBA00022679"/>
    </source>
</evidence>
<sequence length="651" mass="67988">MRQVLIAGRYRLLDLVGRGGMGTVWRARDEVLHREVAAKQVVPPAWLTGGERDEVRDRTLREARTAARLSHPGVVRVYDVVRHGDSPWIVMEYVPSRTLQDLLDSDGPLAPRRAAEIGLALLAALHAAHTAGVLHRDVKPQNVLVAHDGRIMLTDFGLAVFDGGDGVMTRPGVVLGSPQYVAPERAAEGVSSVAADLWSLGATLHAAVEGRSPYARSTAMATLSALASAPPDPAPHAGPLAPVLAGLLRRDPRHRTGHAETRRRLEGAVGPPAPRPVDDDATLVVPRATSGPDAPTDPIGVRPPTGPSPHAGTATPDAPTDPVGVRPPRRPGAVAPDAPTDPVGVPAPRRRDLSPPERWVSAPAQVDAPGGGHGVAGARRSVATPAGGEAPRPPAATRPWTMVAVSLLVAVAAGVGSAIAVLGATGDEPDAPQGSANLPALSPGDGGPPGDPRVTTADDRWAGDPGRPPRPGPGGPLPPPPFPCVRPVIRGEPVSAAEPAAGEQFRLPRGWAWHADATGFRVAVPVGWRYSRDGDVACFQDPVTGRALSVAGSGDTTAGALTRLRAARKRALDAGALPGYREVRLAQVGDAAEWECEWTTPHGGRLRAAQIVPNRPARTRSWTLGWIARDADWSASTRQLSTVRASFRPGR</sequence>
<feature type="region of interest" description="Disordered" evidence="8">
    <location>
        <begin position="429"/>
        <end position="483"/>
    </location>
</feature>
<dbReference type="OrthoDB" id="9762169at2"/>
<dbReference type="EC" id="2.7.11.1" evidence="1"/>
<evidence type="ECO:0000313" key="11">
    <source>
        <dbReference type="Proteomes" id="UP000199699"/>
    </source>
</evidence>
<dbReference type="InterPro" id="IPR017441">
    <property type="entry name" value="Protein_kinase_ATP_BS"/>
</dbReference>
<dbReference type="Gene3D" id="3.30.200.20">
    <property type="entry name" value="Phosphorylase Kinase, domain 1"/>
    <property type="match status" value="1"/>
</dbReference>
<dbReference type="Proteomes" id="UP000199699">
    <property type="component" value="Unassembled WGS sequence"/>
</dbReference>
<keyword evidence="3" id="KW-0808">Transferase</keyword>
<dbReference type="AlphaFoldDB" id="A0A1C6RDM0"/>